<dbReference type="InterPro" id="IPR027417">
    <property type="entry name" value="P-loop_NTPase"/>
</dbReference>
<dbReference type="AlphaFoldDB" id="A0A383AT80"/>
<accession>A0A383AT80</accession>
<dbReference type="EMBL" id="UINC01194684">
    <property type="protein sequence ID" value="SVE10894.1"/>
    <property type="molecule type" value="Genomic_DNA"/>
</dbReference>
<feature type="domain" description="SRP54-type proteins GTP-binding" evidence="3">
    <location>
        <begin position="2"/>
        <end position="15"/>
    </location>
</feature>
<dbReference type="InterPro" id="IPR042101">
    <property type="entry name" value="SRP54_N_sf"/>
</dbReference>
<dbReference type="InterPro" id="IPR000897">
    <property type="entry name" value="SRP54_GTPase_dom"/>
</dbReference>
<evidence type="ECO:0000313" key="4">
    <source>
        <dbReference type="EMBL" id="SVE10894.1"/>
    </source>
</evidence>
<evidence type="ECO:0000256" key="2">
    <source>
        <dbReference type="ARBA" id="ARBA00023134"/>
    </source>
</evidence>
<evidence type="ECO:0000259" key="3">
    <source>
        <dbReference type="PROSITE" id="PS00300"/>
    </source>
</evidence>
<reference evidence="4" key="1">
    <citation type="submission" date="2018-05" db="EMBL/GenBank/DDBJ databases">
        <authorList>
            <person name="Lanie J.A."/>
            <person name="Ng W.-L."/>
            <person name="Kazmierczak K.M."/>
            <person name="Andrzejewski T.M."/>
            <person name="Davidsen T.M."/>
            <person name="Wayne K.J."/>
            <person name="Tettelin H."/>
            <person name="Glass J.I."/>
            <person name="Rusch D."/>
            <person name="Podicherti R."/>
            <person name="Tsui H.-C.T."/>
            <person name="Winkler M.E."/>
        </authorList>
    </citation>
    <scope>NUCLEOTIDE SEQUENCE</scope>
</reference>
<gene>
    <name evidence="4" type="ORF">METZ01_LOCUS463748</name>
</gene>
<sequence length="31" mass="3581">LPVRFIGVGEKMDDLQPFDPKSFVQILFSEK</sequence>
<keyword evidence="2" id="KW-0342">GTP-binding</keyword>
<keyword evidence="1" id="KW-0547">Nucleotide-binding</keyword>
<dbReference type="GO" id="GO:0005525">
    <property type="term" value="F:GTP binding"/>
    <property type="evidence" value="ECO:0007669"/>
    <property type="project" value="UniProtKB-KW"/>
</dbReference>
<dbReference type="PROSITE" id="PS00300">
    <property type="entry name" value="SRP54"/>
    <property type="match status" value="1"/>
</dbReference>
<protein>
    <recommendedName>
        <fullName evidence="3">SRP54-type proteins GTP-binding domain-containing protein</fullName>
    </recommendedName>
</protein>
<organism evidence="4">
    <name type="scientific">marine metagenome</name>
    <dbReference type="NCBI Taxonomy" id="408172"/>
    <lineage>
        <taxon>unclassified sequences</taxon>
        <taxon>metagenomes</taxon>
        <taxon>ecological metagenomes</taxon>
    </lineage>
</organism>
<dbReference type="Pfam" id="PF00448">
    <property type="entry name" value="SRP54"/>
    <property type="match status" value="1"/>
</dbReference>
<dbReference type="GO" id="GO:0006614">
    <property type="term" value="P:SRP-dependent cotranslational protein targeting to membrane"/>
    <property type="evidence" value="ECO:0007669"/>
    <property type="project" value="InterPro"/>
</dbReference>
<proteinExistence type="predicted"/>
<dbReference type="Gene3D" id="3.40.50.300">
    <property type="entry name" value="P-loop containing nucleotide triphosphate hydrolases"/>
    <property type="match status" value="1"/>
</dbReference>
<dbReference type="Gene3D" id="1.20.120.140">
    <property type="entry name" value="Signal recognition particle SRP54, nucleotide-binding domain"/>
    <property type="match status" value="1"/>
</dbReference>
<name>A0A383AT80_9ZZZZ</name>
<feature type="non-terminal residue" evidence="4">
    <location>
        <position position="1"/>
    </location>
</feature>
<evidence type="ECO:0000256" key="1">
    <source>
        <dbReference type="ARBA" id="ARBA00022741"/>
    </source>
</evidence>